<dbReference type="SUPFAM" id="SSF48452">
    <property type="entry name" value="TPR-like"/>
    <property type="match status" value="1"/>
</dbReference>
<dbReference type="RefSeq" id="WP_007201522.1">
    <property type="nucleotide sequence ID" value="NZ_AKKV01000023.1"/>
</dbReference>
<feature type="transmembrane region" description="Helical" evidence="1">
    <location>
        <begin position="256"/>
        <end position="274"/>
    </location>
</feature>
<evidence type="ECO:0000313" key="3">
    <source>
        <dbReference type="Proteomes" id="UP000004080"/>
    </source>
</evidence>
<feature type="transmembrane region" description="Helical" evidence="1">
    <location>
        <begin position="280"/>
        <end position="301"/>
    </location>
</feature>
<reference evidence="2 3" key="1">
    <citation type="journal article" date="2012" name="J. Bacteriol.">
        <title>Genome of Bacillus macauensis ZFHKF-1, a Long-Chain-Forming Bacterium.</title>
        <authorList>
            <person name="Cai L."/>
            <person name="Zhang T."/>
        </authorList>
    </citation>
    <scope>NUCLEOTIDE SEQUENCE [LARGE SCALE GENOMIC DNA]</scope>
    <source>
        <strain evidence="2 3">ZFHKF-1</strain>
    </source>
</reference>
<feature type="transmembrane region" description="Helical" evidence="1">
    <location>
        <begin position="228"/>
        <end position="249"/>
    </location>
</feature>
<gene>
    <name evidence="2" type="ORF">A374_07126</name>
</gene>
<dbReference type="AlphaFoldDB" id="I8UGZ0"/>
<keyword evidence="1" id="KW-1133">Transmembrane helix</keyword>
<protein>
    <submittedName>
        <fullName evidence="2">Uncharacterized protein</fullName>
    </submittedName>
</protein>
<dbReference type="Gene3D" id="1.25.40.10">
    <property type="entry name" value="Tetratricopeptide repeat domain"/>
    <property type="match status" value="1"/>
</dbReference>
<evidence type="ECO:0000313" key="2">
    <source>
        <dbReference type="EMBL" id="EIT86073.1"/>
    </source>
</evidence>
<organism evidence="2 3">
    <name type="scientific">Fictibacillus macauensis ZFHKF-1</name>
    <dbReference type="NCBI Taxonomy" id="1196324"/>
    <lineage>
        <taxon>Bacteria</taxon>
        <taxon>Bacillati</taxon>
        <taxon>Bacillota</taxon>
        <taxon>Bacilli</taxon>
        <taxon>Bacillales</taxon>
        <taxon>Fictibacillaceae</taxon>
        <taxon>Fictibacillus</taxon>
    </lineage>
</organism>
<proteinExistence type="predicted"/>
<accession>I8UGZ0</accession>
<feature type="transmembrane region" description="Helical" evidence="1">
    <location>
        <begin position="424"/>
        <end position="443"/>
    </location>
</feature>
<dbReference type="Proteomes" id="UP000004080">
    <property type="component" value="Unassembled WGS sequence"/>
</dbReference>
<keyword evidence="1" id="KW-0472">Membrane</keyword>
<sequence length="558" mass="64460">MNHLFPIIEQYAGSLLLTSIEKHAKKMLSQDAEQAIGYALMAFYFYELSQKEKALAAVDQALAQPKINQHSFIIVLTILQQCKASEEQLLLAIHQAISVDPEESFFHKQLAFLDRAETKEIENETLRAYAIALREEPNDAELLGRYSRFLMQQGYIHEGLIYEKKAAASNVEYLPNMKAFSARHTTHYMNEEDGSYAEQSLALAPSDPEVKRLFKKTTIMNDYTYRRLLQMSYLFFFLSVPLRLTVYYFRKKPHFSLLFLLLFLIDAGLLYALIGKASYFIGGYLLVVYLLLLIWTIKRYVTFYSKLKKPNKFLKNLQLFFLNYQYAAQKDYYTQLQSRTATKPKEPEKLQMRLVAVKPERARISPPSDSFYDEIEDYEAYGEESTFSKEKEEAEVPQTITDIPIDPVEPLEAEQKQRNWSKNLTILLFVSVLSSILINHHYFKKQPVPEKVDPATTKSIQQTNETSQYTMENANKMVVLAFIQQIKENANSPALQSLRTKNKIKSASWKALGDAIILKEKHSKTNRSKTTFTLVNLKKKLTAVVKLVHYKITSIAIK</sequence>
<evidence type="ECO:0000256" key="1">
    <source>
        <dbReference type="SAM" id="Phobius"/>
    </source>
</evidence>
<dbReference type="STRING" id="1196324.A374_07126"/>
<keyword evidence="1" id="KW-0812">Transmembrane</keyword>
<keyword evidence="3" id="KW-1185">Reference proteome</keyword>
<dbReference type="InterPro" id="IPR011990">
    <property type="entry name" value="TPR-like_helical_dom_sf"/>
</dbReference>
<name>I8UGZ0_9BACL</name>
<dbReference type="PATRIC" id="fig|1196324.3.peg.1459"/>
<comment type="caution">
    <text evidence="2">The sequence shown here is derived from an EMBL/GenBank/DDBJ whole genome shotgun (WGS) entry which is preliminary data.</text>
</comment>
<dbReference type="EMBL" id="AKKV01000023">
    <property type="protein sequence ID" value="EIT86073.1"/>
    <property type="molecule type" value="Genomic_DNA"/>
</dbReference>